<feature type="domain" description="DUF1023" evidence="2">
    <location>
        <begin position="224"/>
        <end position="310"/>
    </location>
</feature>
<accession>A0A6M5YJ55</accession>
<evidence type="ECO:0000313" key="3">
    <source>
        <dbReference type="EMBL" id="QJW94077.1"/>
    </source>
</evidence>
<feature type="compositionally biased region" description="Basic and acidic residues" evidence="1">
    <location>
        <begin position="78"/>
        <end position="90"/>
    </location>
</feature>
<evidence type="ECO:0000313" key="4">
    <source>
        <dbReference type="Proteomes" id="UP000503447"/>
    </source>
</evidence>
<gene>
    <name evidence="3" type="ORF">FTUN_1596</name>
</gene>
<feature type="region of interest" description="Disordered" evidence="1">
    <location>
        <begin position="78"/>
        <end position="98"/>
    </location>
</feature>
<name>A0A6M5YJ55_9BACT</name>
<dbReference type="EMBL" id="CP053452">
    <property type="protein sequence ID" value="QJW94077.1"/>
    <property type="molecule type" value="Genomic_DNA"/>
</dbReference>
<dbReference type="KEGG" id="ftj:FTUN_1596"/>
<keyword evidence="4" id="KW-1185">Reference proteome</keyword>
<reference evidence="4" key="1">
    <citation type="submission" date="2020-05" db="EMBL/GenBank/DDBJ databases">
        <title>Frigoriglobus tundricola gen. nov., sp. nov., a psychrotolerant cellulolytic planctomycete of the family Gemmataceae with two divergent copies of 16S rRNA gene.</title>
        <authorList>
            <person name="Kulichevskaya I.S."/>
            <person name="Ivanova A.A."/>
            <person name="Naumoff D.G."/>
            <person name="Beletsky A.V."/>
            <person name="Rijpstra W.I.C."/>
            <person name="Sinninghe Damste J.S."/>
            <person name="Mardanov A.V."/>
            <person name="Ravin N.V."/>
            <person name="Dedysh S.N."/>
        </authorList>
    </citation>
    <scope>NUCLEOTIDE SEQUENCE [LARGE SCALE GENOMIC DNA]</scope>
    <source>
        <strain evidence="4">PL17</strain>
    </source>
</reference>
<organism evidence="3 4">
    <name type="scientific">Frigoriglobus tundricola</name>
    <dbReference type="NCBI Taxonomy" id="2774151"/>
    <lineage>
        <taxon>Bacteria</taxon>
        <taxon>Pseudomonadati</taxon>
        <taxon>Planctomycetota</taxon>
        <taxon>Planctomycetia</taxon>
        <taxon>Gemmatales</taxon>
        <taxon>Gemmataceae</taxon>
        <taxon>Frigoriglobus</taxon>
    </lineage>
</organism>
<dbReference type="InterPro" id="IPR029058">
    <property type="entry name" value="AB_hydrolase_fold"/>
</dbReference>
<protein>
    <recommendedName>
        <fullName evidence="2">DUF1023 domain-containing protein</fullName>
    </recommendedName>
</protein>
<dbReference type="SUPFAM" id="SSF53474">
    <property type="entry name" value="alpha/beta-Hydrolases"/>
    <property type="match status" value="1"/>
</dbReference>
<dbReference type="InterPro" id="IPR010427">
    <property type="entry name" value="DUF1023"/>
</dbReference>
<dbReference type="RefSeq" id="WP_171470155.1">
    <property type="nucleotide sequence ID" value="NZ_CP053452.2"/>
</dbReference>
<dbReference type="AlphaFoldDB" id="A0A6M5YJ55"/>
<dbReference type="Pfam" id="PF06259">
    <property type="entry name" value="Abhydrolase_8"/>
    <property type="match status" value="1"/>
</dbReference>
<evidence type="ECO:0000256" key="1">
    <source>
        <dbReference type="SAM" id="MobiDB-lite"/>
    </source>
</evidence>
<sequence length="491" mass="53663">MSIVRISYVKDTLYKVDSDGKLQPTERLGTATDPTETFGAQKELNAYLDAELKITAEKLGQKQPVVVMVHGFWYDPADEPKTGADPKDPHSSNNPHLRNFHFEKDVSRPHWRHTRGWPLGLNFAPGDEGAGGLVLAFGWDSTPKVLKPGNHAEAVLDFLSALAEKGKTEAGRNELVRDLEAARTALETLPDNDAAKALVAAFEKCTDALNKGNQFARARALVSATPDLKKAITAALKDVGKEIVPVVDLLAKYSPEIYAAAYKDAAQAASGLAAVLYALTSQVKLKDRPIDLFCHSLGSRVVLQALQQISKTKPKMLDPETGISRVLILGGAEYRKPAQEALNDVLREGTGPVFYNFVGRRDRVLTEIAGAYNPCGGEPRNKKPIGSYGLGNRMMNGNHWIDIQLDTDEDDSHALNAWLKSKGHNLTVAATPKAIAGANGVKGADPMGILNHWSYYANDDNLKLFGLILRDRENWALPKLRKEEPPIPELK</sequence>
<proteinExistence type="predicted"/>
<evidence type="ECO:0000259" key="2">
    <source>
        <dbReference type="Pfam" id="PF06259"/>
    </source>
</evidence>
<dbReference type="Proteomes" id="UP000503447">
    <property type="component" value="Chromosome"/>
</dbReference>